<dbReference type="GO" id="GO:0005829">
    <property type="term" value="C:cytosol"/>
    <property type="evidence" value="ECO:0007669"/>
    <property type="project" value="TreeGrafter"/>
</dbReference>
<keyword evidence="1" id="KW-0413">Isomerase</keyword>
<dbReference type="AlphaFoldDB" id="A0A0W8FTI0"/>
<dbReference type="Gene3D" id="2.60.120.10">
    <property type="entry name" value="Jelly Rolls"/>
    <property type="match status" value="1"/>
</dbReference>
<dbReference type="InterPro" id="IPR014710">
    <property type="entry name" value="RmlC-like_jellyroll"/>
</dbReference>
<accession>A0A0W8FTI0</accession>
<dbReference type="GO" id="GO:0000271">
    <property type="term" value="P:polysaccharide biosynthetic process"/>
    <property type="evidence" value="ECO:0007669"/>
    <property type="project" value="TreeGrafter"/>
</dbReference>
<reference evidence="1" key="1">
    <citation type="journal article" date="2015" name="Proc. Natl. Acad. Sci. U.S.A.">
        <title>Networks of energetic and metabolic interactions define dynamics in microbial communities.</title>
        <authorList>
            <person name="Embree M."/>
            <person name="Liu J.K."/>
            <person name="Al-Bassam M.M."/>
            <person name="Zengler K."/>
        </authorList>
    </citation>
    <scope>NUCLEOTIDE SEQUENCE</scope>
</reference>
<dbReference type="CDD" id="cd00438">
    <property type="entry name" value="cupin_RmlC"/>
    <property type="match status" value="1"/>
</dbReference>
<dbReference type="Pfam" id="PF00908">
    <property type="entry name" value="dTDP_sugar_isom"/>
    <property type="match status" value="1"/>
</dbReference>
<organism evidence="1">
    <name type="scientific">hydrocarbon metagenome</name>
    <dbReference type="NCBI Taxonomy" id="938273"/>
    <lineage>
        <taxon>unclassified sequences</taxon>
        <taxon>metagenomes</taxon>
        <taxon>ecological metagenomes</taxon>
    </lineage>
</organism>
<dbReference type="PANTHER" id="PTHR21047:SF2">
    <property type="entry name" value="THYMIDINE DIPHOSPHO-4-KETO-RHAMNOSE 3,5-EPIMERASE"/>
    <property type="match status" value="1"/>
</dbReference>
<dbReference type="InterPro" id="IPR011051">
    <property type="entry name" value="RmlC_Cupin_sf"/>
</dbReference>
<name>A0A0W8FTI0_9ZZZZ</name>
<dbReference type="NCBIfam" id="TIGR01221">
    <property type="entry name" value="rmlC"/>
    <property type="match status" value="1"/>
</dbReference>
<dbReference type="InterPro" id="IPR000888">
    <property type="entry name" value="RmlC-like"/>
</dbReference>
<protein>
    <submittedName>
        <fullName evidence="1">Dtdp-4-dehydrorhamnose 3,5-epimerase</fullName>
        <ecNumber evidence="1">5.1.3.13</ecNumber>
    </submittedName>
</protein>
<dbReference type="EMBL" id="LNQE01000859">
    <property type="protein sequence ID" value="KUG24156.1"/>
    <property type="molecule type" value="Genomic_DNA"/>
</dbReference>
<sequence length="181" mass="21194">MESLVIEETIIPGCYMIKPKIREDKRGRFVKTFHYGVFKDHGLEISFREEFYTTSHNRVLRGLHFQRPPHDHTKLVYCLFGRIFDTVVDLRSESTTYGRYYCCELNANSANMLYVPRGLAHGFYVQSDIAIVVYNVSTVHSPDYDDGIRWDSVDVPWPDENPILSDRDKNFTKLINFITPF</sequence>
<proteinExistence type="predicted"/>
<comment type="caution">
    <text evidence="1">The sequence shown here is derived from an EMBL/GenBank/DDBJ whole genome shotgun (WGS) entry which is preliminary data.</text>
</comment>
<evidence type="ECO:0000313" key="1">
    <source>
        <dbReference type="EMBL" id="KUG24156.1"/>
    </source>
</evidence>
<dbReference type="GO" id="GO:0019305">
    <property type="term" value="P:dTDP-rhamnose biosynthetic process"/>
    <property type="evidence" value="ECO:0007669"/>
    <property type="project" value="TreeGrafter"/>
</dbReference>
<dbReference type="PANTHER" id="PTHR21047">
    <property type="entry name" value="DTDP-6-DEOXY-D-GLUCOSE-3,5 EPIMERASE"/>
    <property type="match status" value="1"/>
</dbReference>
<dbReference type="GO" id="GO:0008830">
    <property type="term" value="F:dTDP-4-dehydrorhamnose 3,5-epimerase activity"/>
    <property type="evidence" value="ECO:0007669"/>
    <property type="project" value="UniProtKB-EC"/>
</dbReference>
<gene>
    <name evidence="1" type="ORF">ASZ90_006047</name>
</gene>
<dbReference type="EC" id="5.1.3.13" evidence="1"/>
<dbReference type="SUPFAM" id="SSF51182">
    <property type="entry name" value="RmlC-like cupins"/>
    <property type="match status" value="1"/>
</dbReference>